<evidence type="ECO:0000313" key="1">
    <source>
        <dbReference type="EMBL" id="OGE86054.1"/>
    </source>
</evidence>
<gene>
    <name evidence="1" type="ORF">A3J48_04015</name>
</gene>
<dbReference type="STRING" id="1817832.A3J48_04015"/>
<protein>
    <submittedName>
        <fullName evidence="1">Uncharacterized protein</fullName>
    </submittedName>
</protein>
<dbReference type="Proteomes" id="UP000176786">
    <property type="component" value="Unassembled WGS sequence"/>
</dbReference>
<name>A0A1F5P8F0_9BACT</name>
<dbReference type="EMBL" id="MFES01000014">
    <property type="protein sequence ID" value="OGE86054.1"/>
    <property type="molecule type" value="Genomic_DNA"/>
</dbReference>
<comment type="caution">
    <text evidence="1">The sequence shown here is derived from an EMBL/GenBank/DDBJ whole genome shotgun (WGS) entry which is preliminary data.</text>
</comment>
<dbReference type="AlphaFoldDB" id="A0A1F5P8F0"/>
<accession>A0A1F5P8F0</accession>
<organism evidence="1 2">
    <name type="scientific">Candidatus Doudnabacteria bacterium RIFCSPHIGHO2_02_FULL_46_11</name>
    <dbReference type="NCBI Taxonomy" id="1817832"/>
    <lineage>
        <taxon>Bacteria</taxon>
        <taxon>Candidatus Doudnaibacteriota</taxon>
    </lineage>
</organism>
<sequence>MSVPRPKRRGEKLGLGTRARIRLSAEPSCSPSVKFFEKSITPPIWKRNEEIAGDGDFAVVC</sequence>
<proteinExistence type="predicted"/>
<reference evidence="1 2" key="1">
    <citation type="journal article" date="2016" name="Nat. Commun.">
        <title>Thousands of microbial genomes shed light on interconnected biogeochemical processes in an aquifer system.</title>
        <authorList>
            <person name="Anantharaman K."/>
            <person name="Brown C.T."/>
            <person name="Hug L.A."/>
            <person name="Sharon I."/>
            <person name="Castelle C.J."/>
            <person name="Probst A.J."/>
            <person name="Thomas B.C."/>
            <person name="Singh A."/>
            <person name="Wilkins M.J."/>
            <person name="Karaoz U."/>
            <person name="Brodie E.L."/>
            <person name="Williams K.H."/>
            <person name="Hubbard S.S."/>
            <person name="Banfield J.F."/>
        </authorList>
    </citation>
    <scope>NUCLEOTIDE SEQUENCE [LARGE SCALE GENOMIC DNA]</scope>
</reference>
<evidence type="ECO:0000313" key="2">
    <source>
        <dbReference type="Proteomes" id="UP000176786"/>
    </source>
</evidence>